<protein>
    <recommendedName>
        <fullName evidence="3">VOC domain-containing protein</fullName>
    </recommendedName>
</protein>
<dbReference type="Gene3D" id="3.10.180.10">
    <property type="entry name" value="2,3-Dihydroxybiphenyl 1,2-Dioxygenase, domain 1"/>
    <property type="match status" value="1"/>
</dbReference>
<dbReference type="AlphaFoldDB" id="A0A1W2LVR3"/>
<name>A0A1W2LVR3_9PSEU</name>
<accession>A0A1W2LVR3</accession>
<dbReference type="RefSeq" id="WP_063277070.1">
    <property type="nucleotide sequence ID" value="NZ_LQMT02000014.1"/>
</dbReference>
<evidence type="ECO:0008006" key="3">
    <source>
        <dbReference type="Google" id="ProtNLM"/>
    </source>
</evidence>
<dbReference type="EMBL" id="LQMT02000014">
    <property type="protein sequence ID" value="ONF70400.1"/>
    <property type="molecule type" value="Genomic_DNA"/>
</dbReference>
<sequence length="150" mass="16804">MNAFYHLCFVVRDIGQATEDLTRTLGVTWSPVRAGTLGDWDYEIVFSTDGPPFFEVIQGPAGSPWDATEGSRFDHIGYWSKDVMTDKQRLADRGAPIEFDSCPYGRSFTYHRLDSIGARIELVDLAVQPGFRDTWAKDAAPMPPLDLDDP</sequence>
<dbReference type="Pfam" id="PF13669">
    <property type="entry name" value="Glyoxalase_4"/>
    <property type="match status" value="1"/>
</dbReference>
<dbReference type="OrthoDB" id="5185674at2"/>
<evidence type="ECO:0000313" key="2">
    <source>
        <dbReference type="Proteomes" id="UP000076660"/>
    </source>
</evidence>
<dbReference type="Proteomes" id="UP000076660">
    <property type="component" value="Unassembled WGS sequence"/>
</dbReference>
<proteinExistence type="predicted"/>
<gene>
    <name evidence="1" type="ORF">AVR91_0216370</name>
</gene>
<reference evidence="1 2" key="1">
    <citation type="submission" date="2016-12" db="EMBL/GenBank/DDBJ databases">
        <title>Amycolatopsis keratiniphila subsp. keratiniphila genome sequencing and assembly.</title>
        <authorList>
            <person name="Mayilraj S."/>
            <person name="Kaur N."/>
        </authorList>
    </citation>
    <scope>NUCLEOTIDE SEQUENCE [LARGE SCALE GENOMIC DNA]</scope>
    <source>
        <strain evidence="1 2">DSM 44409</strain>
    </source>
</reference>
<dbReference type="SUPFAM" id="SSF54593">
    <property type="entry name" value="Glyoxalase/Bleomycin resistance protein/Dihydroxybiphenyl dioxygenase"/>
    <property type="match status" value="1"/>
</dbReference>
<comment type="caution">
    <text evidence="1">The sequence shown here is derived from an EMBL/GenBank/DDBJ whole genome shotgun (WGS) entry which is preliminary data.</text>
</comment>
<dbReference type="InterPro" id="IPR029068">
    <property type="entry name" value="Glyas_Bleomycin-R_OHBP_Dase"/>
</dbReference>
<organism evidence="1 2">
    <name type="scientific">Amycolatopsis keratiniphila subsp. keratiniphila</name>
    <dbReference type="NCBI Taxonomy" id="227715"/>
    <lineage>
        <taxon>Bacteria</taxon>
        <taxon>Bacillati</taxon>
        <taxon>Actinomycetota</taxon>
        <taxon>Actinomycetes</taxon>
        <taxon>Pseudonocardiales</taxon>
        <taxon>Pseudonocardiaceae</taxon>
        <taxon>Amycolatopsis</taxon>
        <taxon>Amycolatopsis japonica group</taxon>
    </lineage>
</organism>
<evidence type="ECO:0000313" key="1">
    <source>
        <dbReference type="EMBL" id="ONF70400.1"/>
    </source>
</evidence>